<feature type="region of interest" description="Disordered" evidence="2">
    <location>
        <begin position="228"/>
        <end position="283"/>
    </location>
</feature>
<evidence type="ECO:0000313" key="4">
    <source>
        <dbReference type="Proteomes" id="UP001419268"/>
    </source>
</evidence>
<dbReference type="PANTHER" id="PTHR15323">
    <property type="entry name" value="D123 PROTEIN"/>
    <property type="match status" value="1"/>
</dbReference>
<protein>
    <submittedName>
        <fullName evidence="3">Uncharacterized protein</fullName>
    </submittedName>
</protein>
<gene>
    <name evidence="3" type="ORF">Scep_023554</name>
</gene>
<evidence type="ECO:0000256" key="2">
    <source>
        <dbReference type="SAM" id="MobiDB-lite"/>
    </source>
</evidence>
<evidence type="ECO:0000256" key="1">
    <source>
        <dbReference type="ARBA" id="ARBA00011047"/>
    </source>
</evidence>
<feature type="compositionally biased region" description="Basic and acidic residues" evidence="2">
    <location>
        <begin position="249"/>
        <end position="283"/>
    </location>
</feature>
<evidence type="ECO:0000313" key="3">
    <source>
        <dbReference type="EMBL" id="KAK9100124.1"/>
    </source>
</evidence>
<comment type="similarity">
    <text evidence="1">Belongs to the CDC123 family.</text>
</comment>
<dbReference type="EMBL" id="JBBNAG010000010">
    <property type="protein sequence ID" value="KAK9100124.1"/>
    <property type="molecule type" value="Genomic_DNA"/>
</dbReference>
<reference evidence="3 4" key="1">
    <citation type="submission" date="2024-01" db="EMBL/GenBank/DDBJ databases">
        <title>Genome assemblies of Stephania.</title>
        <authorList>
            <person name="Yang L."/>
        </authorList>
    </citation>
    <scope>NUCLEOTIDE SEQUENCE [LARGE SCALE GENOMIC DNA]</scope>
    <source>
        <strain evidence="3">JXDWG</strain>
        <tissue evidence="3">Leaf</tissue>
    </source>
</reference>
<sequence length="283" mass="32793">MKEEEVNRIVCGGVVFPKLNWSAPKDSAWIGTTGTLQCTSFSEISLLLRSSESLVHDLCHAFDSCVDKSSSRPPKFFLALRKWYSSLLPEMEFRCFVRSKLLVAISQREVTCFYPALLEKKDSLQILIHDFFVDNVQESFESDNYTFDVPFSRAIVLSQHYQHDLLLICILALSYGLTIYYKTHADEDLIDRKKYLEDSCKPKCVKPLLQYQAEVALKTLARDERMDDTVRRRRLRSKSTMVRGKRDKHRGEGAGMREKRWGMRARGIEKKSREGEGDGRTWD</sequence>
<feature type="compositionally biased region" description="Basic residues" evidence="2">
    <location>
        <begin position="231"/>
        <end position="248"/>
    </location>
</feature>
<dbReference type="Proteomes" id="UP001419268">
    <property type="component" value="Unassembled WGS sequence"/>
</dbReference>
<accession>A0AAP0HXI1</accession>
<dbReference type="AlphaFoldDB" id="A0AAP0HXI1"/>
<dbReference type="GO" id="GO:0005737">
    <property type="term" value="C:cytoplasm"/>
    <property type="evidence" value="ECO:0007669"/>
    <property type="project" value="TreeGrafter"/>
</dbReference>
<comment type="caution">
    <text evidence="3">The sequence shown here is derived from an EMBL/GenBank/DDBJ whole genome shotgun (WGS) entry which is preliminary data.</text>
</comment>
<organism evidence="3 4">
    <name type="scientific">Stephania cephalantha</name>
    <dbReference type="NCBI Taxonomy" id="152367"/>
    <lineage>
        <taxon>Eukaryota</taxon>
        <taxon>Viridiplantae</taxon>
        <taxon>Streptophyta</taxon>
        <taxon>Embryophyta</taxon>
        <taxon>Tracheophyta</taxon>
        <taxon>Spermatophyta</taxon>
        <taxon>Magnoliopsida</taxon>
        <taxon>Ranunculales</taxon>
        <taxon>Menispermaceae</taxon>
        <taxon>Menispermoideae</taxon>
        <taxon>Cissampelideae</taxon>
        <taxon>Stephania</taxon>
    </lineage>
</organism>
<name>A0AAP0HXI1_9MAGN</name>
<dbReference type="Pfam" id="PF07065">
    <property type="entry name" value="D123"/>
    <property type="match status" value="1"/>
</dbReference>
<proteinExistence type="inferred from homology"/>
<dbReference type="PANTHER" id="PTHR15323:SF6">
    <property type="entry name" value="CELL DIVISION CYCLE PROTEIN 123 HOMOLOG"/>
    <property type="match status" value="1"/>
</dbReference>
<dbReference type="InterPro" id="IPR009772">
    <property type="entry name" value="CDC123"/>
</dbReference>
<keyword evidence="4" id="KW-1185">Reference proteome</keyword>